<evidence type="ECO:0000256" key="7">
    <source>
        <dbReference type="ARBA" id="ARBA00022841"/>
    </source>
</evidence>
<dbReference type="GO" id="GO:0042121">
    <property type="term" value="P:alginic acid biosynthetic process"/>
    <property type="evidence" value="ECO:0007669"/>
    <property type="project" value="UniProtKB-KW"/>
</dbReference>
<evidence type="ECO:0000256" key="12">
    <source>
        <dbReference type="SAM" id="Phobius"/>
    </source>
</evidence>
<dbReference type="InterPro" id="IPR024194">
    <property type="entry name" value="Ac/AlaTfrase_AlgI/DltB"/>
</dbReference>
<keyword evidence="8 12" id="KW-1133">Transmembrane helix</keyword>
<proteinExistence type="inferred from homology"/>
<dbReference type="PIRSF" id="PIRSF016636">
    <property type="entry name" value="AlgI_DltB"/>
    <property type="match status" value="1"/>
</dbReference>
<evidence type="ECO:0000256" key="6">
    <source>
        <dbReference type="ARBA" id="ARBA00022692"/>
    </source>
</evidence>
<dbReference type="InterPro" id="IPR004299">
    <property type="entry name" value="MBOAT_fam"/>
</dbReference>
<name>A0A1T4SS00_9HYPH</name>
<reference evidence="14" key="1">
    <citation type="submission" date="2017-02" db="EMBL/GenBank/DDBJ databases">
        <authorList>
            <person name="Varghese N."/>
            <person name="Submissions S."/>
        </authorList>
    </citation>
    <scope>NUCLEOTIDE SEQUENCE [LARGE SCALE GENOMIC DNA]</scope>
    <source>
        <strain evidence="14">ATCC 27094</strain>
    </source>
</reference>
<sequence length="482" mass="54491">MVFQSFVFFLAFLPLLLGLYVLVRQSRILSTIVLIVGSAIFYAWKTIWWLVPLVIVATVDYFVGMKMANLTDDRIRKRWLILSLVINLAMLSAFKYLGWFTGTLNDLLAVFGIAATVPVITTTLPPGISFYTFETMSYTIDVYRRHFRAEPSYLIYLNFVLFFPHLVAGPILRPGDLIGQLKVVRPLPTPDELRLALSQIFWGLFKKIVFADNLGDVVSYAVRATTTPPYESGGVGLLYAVGFTLQIYCDFSAYSDIARGSALLFGIKLPRNFLTPIFSRSPQEFWRRWHITLSTWIRDYVYIPLGGRAGSYLRQSVTILLTMGLAGLWHGAGFMFICWGFFHGVLILIYRLKTVHLLIERSGAGLPALASWGVFFVINTFGWLMFRAGSGHEHEFRTMVDSFGAFPGALLSHTFLEGLRQLGLLGIPMLLADWTAYRRDTEVPEVLASLSTVRLSTALVSMWFAGMIFAKRSGYDFIYFAF</sequence>
<evidence type="ECO:0000256" key="2">
    <source>
        <dbReference type="ARBA" id="ARBA00005182"/>
    </source>
</evidence>
<keyword evidence="6 12" id="KW-0812">Transmembrane</keyword>
<keyword evidence="14" id="KW-1185">Reference proteome</keyword>
<keyword evidence="11 13" id="KW-0012">Acyltransferase</keyword>
<feature type="transmembrane region" description="Helical" evidence="12">
    <location>
        <begin position="328"/>
        <end position="352"/>
    </location>
</feature>
<comment type="similarity">
    <text evidence="3 11">Belongs to the membrane-bound acyltransferase family.</text>
</comment>
<protein>
    <recommendedName>
        <fullName evidence="4">Probable alginate O-acetylase AlgI</fullName>
    </recommendedName>
    <alternativeName>
        <fullName evidence="10">Alginate biosynthesis protein AlgI</fullName>
    </alternativeName>
</protein>
<keyword evidence="5 11" id="KW-1003">Cell membrane</keyword>
<evidence type="ECO:0000256" key="11">
    <source>
        <dbReference type="PIRNR" id="PIRNR016636"/>
    </source>
</evidence>
<feature type="transmembrane region" description="Helical" evidence="12">
    <location>
        <begin position="50"/>
        <end position="68"/>
    </location>
</feature>
<dbReference type="PANTHER" id="PTHR13285:SF18">
    <property type="entry name" value="PROTEIN-CYSTEINE N-PALMITOYLTRANSFERASE RASP"/>
    <property type="match status" value="1"/>
</dbReference>
<dbReference type="InterPro" id="IPR028362">
    <property type="entry name" value="AlgI"/>
</dbReference>
<feature type="transmembrane region" description="Helical" evidence="12">
    <location>
        <begin position="153"/>
        <end position="172"/>
    </location>
</feature>
<accession>A0A1T4SS00</accession>
<dbReference type="PIRSF" id="PIRSF500217">
    <property type="entry name" value="AlgI"/>
    <property type="match status" value="1"/>
</dbReference>
<feature type="transmembrane region" description="Helical" evidence="12">
    <location>
        <begin position="364"/>
        <end position="386"/>
    </location>
</feature>
<keyword evidence="9 11" id="KW-0472">Membrane</keyword>
<keyword evidence="7" id="KW-0016">Alginate biosynthesis</keyword>
<dbReference type="OrthoDB" id="139172at2"/>
<comment type="subcellular location">
    <subcellularLocation>
        <location evidence="1">Cell membrane</location>
        <topology evidence="1">Multi-pass membrane protein</topology>
    </subcellularLocation>
</comment>
<dbReference type="AlphaFoldDB" id="A0A1T4SS00"/>
<evidence type="ECO:0000256" key="3">
    <source>
        <dbReference type="ARBA" id="ARBA00010323"/>
    </source>
</evidence>
<comment type="pathway">
    <text evidence="2">Glycan biosynthesis; alginate biosynthesis.</text>
</comment>
<evidence type="ECO:0000256" key="9">
    <source>
        <dbReference type="ARBA" id="ARBA00023136"/>
    </source>
</evidence>
<evidence type="ECO:0000256" key="1">
    <source>
        <dbReference type="ARBA" id="ARBA00004651"/>
    </source>
</evidence>
<feature type="transmembrane region" description="Helical" evidence="12">
    <location>
        <begin position="107"/>
        <end position="133"/>
    </location>
</feature>
<dbReference type="EMBL" id="FUWJ01000009">
    <property type="protein sequence ID" value="SKA31034.1"/>
    <property type="molecule type" value="Genomic_DNA"/>
</dbReference>
<evidence type="ECO:0000313" key="13">
    <source>
        <dbReference type="EMBL" id="SKA31034.1"/>
    </source>
</evidence>
<dbReference type="Pfam" id="PF03062">
    <property type="entry name" value="MBOAT"/>
    <property type="match status" value="1"/>
</dbReference>
<feature type="transmembrane region" description="Helical" evidence="12">
    <location>
        <begin position="6"/>
        <end position="23"/>
    </location>
</feature>
<evidence type="ECO:0000256" key="5">
    <source>
        <dbReference type="ARBA" id="ARBA00022475"/>
    </source>
</evidence>
<gene>
    <name evidence="13" type="ORF">SAMN02745126_05075</name>
</gene>
<keyword evidence="11 13" id="KW-0808">Transferase</keyword>
<feature type="transmembrane region" description="Helical" evidence="12">
    <location>
        <begin position="80"/>
        <end position="101"/>
    </location>
</feature>
<dbReference type="GO" id="GO:0005886">
    <property type="term" value="C:plasma membrane"/>
    <property type="evidence" value="ECO:0007669"/>
    <property type="project" value="UniProtKB-SubCell"/>
</dbReference>
<evidence type="ECO:0000256" key="10">
    <source>
        <dbReference type="ARBA" id="ARBA00031030"/>
    </source>
</evidence>
<evidence type="ECO:0000313" key="14">
    <source>
        <dbReference type="Proteomes" id="UP000190092"/>
    </source>
</evidence>
<dbReference type="InterPro" id="IPR051085">
    <property type="entry name" value="MB_O-acyltransferase"/>
</dbReference>
<evidence type="ECO:0000256" key="4">
    <source>
        <dbReference type="ARBA" id="ARBA00016084"/>
    </source>
</evidence>
<dbReference type="GO" id="GO:0016746">
    <property type="term" value="F:acyltransferase activity"/>
    <property type="evidence" value="ECO:0007669"/>
    <property type="project" value="UniProtKB-KW"/>
</dbReference>
<evidence type="ECO:0000256" key="8">
    <source>
        <dbReference type="ARBA" id="ARBA00022989"/>
    </source>
</evidence>
<organism evidence="13 14">
    <name type="scientific">Enhydrobacter aerosaccus</name>
    <dbReference type="NCBI Taxonomy" id="225324"/>
    <lineage>
        <taxon>Bacteria</taxon>
        <taxon>Pseudomonadati</taxon>
        <taxon>Pseudomonadota</taxon>
        <taxon>Alphaproteobacteria</taxon>
        <taxon>Hyphomicrobiales</taxon>
        <taxon>Enhydrobacter</taxon>
    </lineage>
</organism>
<dbReference type="PANTHER" id="PTHR13285">
    <property type="entry name" value="ACYLTRANSFERASE"/>
    <property type="match status" value="1"/>
</dbReference>
<dbReference type="STRING" id="225324.SAMN02745126_05075"/>
<feature type="transmembrane region" description="Helical" evidence="12">
    <location>
        <begin position="28"/>
        <end position="44"/>
    </location>
</feature>
<dbReference type="Proteomes" id="UP000190092">
    <property type="component" value="Unassembled WGS sequence"/>
</dbReference>